<reference evidence="4" key="1">
    <citation type="submission" date="2019-04" db="EMBL/GenBank/DDBJ databases">
        <title>Whole genome sequencing of cultured pathogen.</title>
        <authorList>
            <person name="Hoffmann M."/>
            <person name="Sanchez M."/>
            <person name="Timme R."/>
        </authorList>
    </citation>
    <scope>NUCLEOTIDE SEQUENCE</scope>
    <source>
        <strain evidence="4">CFSAN000189</strain>
        <plasmid evidence="4">pCFSAN000189</plasmid>
    </source>
</reference>
<feature type="chain" id="PRO_5026193069" evidence="1">
    <location>
        <begin position="25"/>
        <end position="246"/>
    </location>
</feature>
<dbReference type="RefSeq" id="WP_020833560.1">
    <property type="nucleotide sequence ID" value="NC_021817.1"/>
</dbReference>
<name>A0A4D6NZK3_SALET</name>
<dbReference type="InterPro" id="IPR055397">
    <property type="entry name" value="TraK_C"/>
</dbReference>
<dbReference type="KEGG" id="seeb:SEEB0189_000140"/>
<feature type="domain" description="TraK N-terminal" evidence="2">
    <location>
        <begin position="35"/>
        <end position="119"/>
    </location>
</feature>
<keyword evidence="4" id="KW-0614">Plasmid</keyword>
<evidence type="ECO:0000259" key="3">
    <source>
        <dbReference type="Pfam" id="PF23536"/>
    </source>
</evidence>
<protein>
    <submittedName>
        <fullName evidence="4">Type-F conjugative transfer system secretin TraK</fullName>
    </submittedName>
</protein>
<sequence length="246" mass="26516">MKNNLPAFLFGTAMMVVMPPAAQAQSPATISLPQGGQFRLSISNTDPNMIFIPGDKVTAITAPGGMLADKRLTTAGGVLFTSVATRTFTIFVETALGQTFSVVATPVKGEGRVYRLMSAEPPSRPETRKWETAQAYEKLLISLNRAVLTGDIPDGYGEVKPLSDGIRLPGGFSVTPLKAWAGDQLRADRYELRNANIWGVALREQDFWKPGVRAVMFDNNAQTLIGGGRMTVTVIRGNGEGEDGQR</sequence>
<geneLocation type="plasmid" evidence="4">
    <name>pCFSAN000189</name>
</geneLocation>
<feature type="domain" description="TraK C-terminal" evidence="3">
    <location>
        <begin position="128"/>
        <end position="235"/>
    </location>
</feature>
<accession>A0A4D6NZK3</accession>
<keyword evidence="1" id="KW-0732">Signal</keyword>
<gene>
    <name evidence="4" type="primary">traK</name>
    <name evidence="4" type="ORF">SEEB0189_00340</name>
</gene>
<dbReference type="NCBIfam" id="TIGR02756">
    <property type="entry name" value="TraK_Ftype"/>
    <property type="match status" value="1"/>
</dbReference>
<dbReference type="Pfam" id="PF06586">
    <property type="entry name" value="TraK_N"/>
    <property type="match status" value="1"/>
</dbReference>
<dbReference type="EMBL" id="CP039501">
    <property type="protein sequence ID" value="QCF19713.1"/>
    <property type="molecule type" value="Genomic_DNA"/>
</dbReference>
<evidence type="ECO:0000256" key="1">
    <source>
        <dbReference type="SAM" id="SignalP"/>
    </source>
</evidence>
<dbReference type="InterPro" id="IPR014126">
    <property type="entry name" value="TraK_Ftype"/>
</dbReference>
<dbReference type="InterPro" id="IPR010563">
    <property type="entry name" value="TraK_N"/>
</dbReference>
<feature type="signal peptide" evidence="1">
    <location>
        <begin position="1"/>
        <end position="24"/>
    </location>
</feature>
<evidence type="ECO:0000313" key="4">
    <source>
        <dbReference type="EMBL" id="QCF19713.1"/>
    </source>
</evidence>
<dbReference type="Pfam" id="PF23536">
    <property type="entry name" value="TraK_C"/>
    <property type="match status" value="1"/>
</dbReference>
<evidence type="ECO:0000259" key="2">
    <source>
        <dbReference type="Pfam" id="PF06586"/>
    </source>
</evidence>
<organism evidence="4">
    <name type="scientific">Salmonella enterica subsp. enterica serovar Bareilly str. CFSAN000189</name>
    <dbReference type="NCBI Taxonomy" id="1173427"/>
    <lineage>
        <taxon>Bacteria</taxon>
        <taxon>Pseudomonadati</taxon>
        <taxon>Pseudomonadota</taxon>
        <taxon>Gammaproteobacteria</taxon>
        <taxon>Enterobacterales</taxon>
        <taxon>Enterobacteriaceae</taxon>
        <taxon>Salmonella</taxon>
    </lineage>
</organism>
<dbReference type="AlphaFoldDB" id="A0A4D6NZK3"/>
<proteinExistence type="predicted"/>